<organism evidence="5">
    <name type="scientific">Haptolina ericina</name>
    <dbReference type="NCBI Taxonomy" id="156174"/>
    <lineage>
        <taxon>Eukaryota</taxon>
        <taxon>Haptista</taxon>
        <taxon>Haptophyta</taxon>
        <taxon>Prymnesiophyceae</taxon>
        <taxon>Prymnesiales</taxon>
        <taxon>Prymnesiaceae</taxon>
        <taxon>Haptolina</taxon>
    </lineage>
</organism>
<dbReference type="Pfam" id="PF12796">
    <property type="entry name" value="Ank_2"/>
    <property type="match status" value="1"/>
</dbReference>
<evidence type="ECO:0000313" key="5">
    <source>
        <dbReference type="EMBL" id="CAE0109575.1"/>
    </source>
</evidence>
<dbReference type="InterPro" id="IPR050889">
    <property type="entry name" value="Dendritic_Spine_Reg/Scaffold"/>
</dbReference>
<dbReference type="PROSITE" id="PS50297">
    <property type="entry name" value="ANK_REP_REGION"/>
    <property type="match status" value="1"/>
</dbReference>
<feature type="repeat" description="ANK" evidence="3">
    <location>
        <begin position="62"/>
        <end position="94"/>
    </location>
</feature>
<accession>A0A7S3AMN0</accession>
<evidence type="ECO:0000256" key="3">
    <source>
        <dbReference type="PROSITE-ProRule" id="PRU00023"/>
    </source>
</evidence>
<dbReference type="AlphaFoldDB" id="A0A7S3AMN0"/>
<dbReference type="EMBL" id="HBHX01018468">
    <property type="protein sequence ID" value="CAE0109575.1"/>
    <property type="molecule type" value="Transcribed_RNA"/>
</dbReference>
<feature type="region of interest" description="Disordered" evidence="4">
    <location>
        <begin position="212"/>
        <end position="251"/>
    </location>
</feature>
<evidence type="ECO:0000256" key="1">
    <source>
        <dbReference type="ARBA" id="ARBA00022737"/>
    </source>
</evidence>
<dbReference type="Gene3D" id="1.25.40.20">
    <property type="entry name" value="Ankyrin repeat-containing domain"/>
    <property type="match status" value="1"/>
</dbReference>
<reference evidence="5" key="1">
    <citation type="submission" date="2021-01" db="EMBL/GenBank/DDBJ databases">
        <authorList>
            <person name="Corre E."/>
            <person name="Pelletier E."/>
            <person name="Niang G."/>
            <person name="Scheremetjew M."/>
            <person name="Finn R."/>
            <person name="Kale V."/>
            <person name="Holt S."/>
            <person name="Cochrane G."/>
            <person name="Meng A."/>
            <person name="Brown T."/>
            <person name="Cohen L."/>
        </authorList>
    </citation>
    <scope>NUCLEOTIDE SEQUENCE</scope>
    <source>
        <strain evidence="5">CCMP281</strain>
    </source>
</reference>
<proteinExistence type="predicted"/>
<keyword evidence="2 3" id="KW-0040">ANK repeat</keyword>
<dbReference type="InterPro" id="IPR002110">
    <property type="entry name" value="Ankyrin_rpt"/>
</dbReference>
<evidence type="ECO:0000256" key="4">
    <source>
        <dbReference type="SAM" id="MobiDB-lite"/>
    </source>
</evidence>
<dbReference type="PANTHER" id="PTHR24166">
    <property type="entry name" value="ROLLING PEBBLES, ISOFORM B"/>
    <property type="match status" value="1"/>
</dbReference>
<evidence type="ECO:0000256" key="2">
    <source>
        <dbReference type="ARBA" id="ARBA00023043"/>
    </source>
</evidence>
<gene>
    <name evidence="5" type="ORF">HERI1096_LOCUS10235</name>
</gene>
<name>A0A7S3AMN0_9EUKA</name>
<keyword evidence="1" id="KW-0677">Repeat</keyword>
<protein>
    <submittedName>
        <fullName evidence="5">Uncharacterized protein</fullName>
    </submittedName>
</protein>
<dbReference type="InterPro" id="IPR036770">
    <property type="entry name" value="Ankyrin_rpt-contain_sf"/>
</dbReference>
<sequence>MRKAAGGGCDEVVAWLDDSGHVDARWSEHKVSLIMIASSKGHERLFDLLQRRGANVNLQQKKGTTALMIACVNGHPRVVRRLLRAGARVELINSKGDTALDAVKAKLSADAKLGPEASQAQLAVAEGRAESARLLERASQGLEDEEVYLCPVCHVSLLDEVNDDPVLVCDGGCCSLFVRGETRWSCEDCDYDICTPCAFGRKKRNGRCSHPFKVSAPSGTSSPLKAPPLKKRSAAQTNTNPVGHQGGKRSR</sequence>
<dbReference type="PANTHER" id="PTHR24166:SF48">
    <property type="entry name" value="PROTEIN VAPYRIN"/>
    <property type="match status" value="1"/>
</dbReference>
<dbReference type="PROSITE" id="PS50088">
    <property type="entry name" value="ANK_REPEAT"/>
    <property type="match status" value="1"/>
</dbReference>
<dbReference type="SMART" id="SM00248">
    <property type="entry name" value="ANK"/>
    <property type="match status" value="2"/>
</dbReference>
<dbReference type="SUPFAM" id="SSF48403">
    <property type="entry name" value="Ankyrin repeat"/>
    <property type="match status" value="1"/>
</dbReference>